<dbReference type="OrthoDB" id="6160824at2759"/>
<dbReference type="PANTHER" id="PTHR24365">
    <property type="entry name" value="TOLL-LIKE RECEPTOR"/>
    <property type="match status" value="1"/>
</dbReference>
<dbReference type="EMBL" id="CAJOBZ010000026">
    <property type="protein sequence ID" value="CAF4877816.1"/>
    <property type="molecule type" value="Genomic_DNA"/>
</dbReference>
<dbReference type="Pfam" id="PF13306">
    <property type="entry name" value="LRR_5"/>
    <property type="match status" value="1"/>
</dbReference>
<dbReference type="Gene3D" id="3.80.10.10">
    <property type="entry name" value="Ribonuclease Inhibitor"/>
    <property type="match status" value="5"/>
</dbReference>
<feature type="chain" id="PRO_5033061613" description="TIR domain-containing protein" evidence="12">
    <location>
        <begin position="18"/>
        <end position="857"/>
    </location>
</feature>
<keyword evidence="7 11" id="KW-1133">Transmembrane helix</keyword>
<dbReference type="Pfam" id="PF01582">
    <property type="entry name" value="TIR"/>
    <property type="match status" value="1"/>
</dbReference>
<evidence type="ECO:0000256" key="2">
    <source>
        <dbReference type="ARBA" id="ARBA00009634"/>
    </source>
</evidence>
<dbReference type="AlphaFoldDB" id="A0A821TNY5"/>
<feature type="transmembrane region" description="Helical" evidence="11">
    <location>
        <begin position="653"/>
        <end position="677"/>
    </location>
</feature>
<evidence type="ECO:0000313" key="14">
    <source>
        <dbReference type="EMBL" id="CAF4877816.1"/>
    </source>
</evidence>
<proteinExistence type="inferred from homology"/>
<dbReference type="PROSITE" id="PS50104">
    <property type="entry name" value="TIR"/>
    <property type="match status" value="1"/>
</dbReference>
<protein>
    <recommendedName>
        <fullName evidence="13">TIR domain-containing protein</fullName>
    </recommendedName>
</protein>
<evidence type="ECO:0000256" key="4">
    <source>
        <dbReference type="ARBA" id="ARBA00022692"/>
    </source>
</evidence>
<evidence type="ECO:0000256" key="10">
    <source>
        <dbReference type="ARBA" id="ARBA00023180"/>
    </source>
</evidence>
<dbReference type="PANTHER" id="PTHR24365:SF530">
    <property type="entry name" value="MSTPROX-RELATED"/>
    <property type="match status" value="1"/>
</dbReference>
<dbReference type="GO" id="GO:0002224">
    <property type="term" value="P:toll-like receptor signaling pathway"/>
    <property type="evidence" value="ECO:0007669"/>
    <property type="project" value="InterPro"/>
</dbReference>
<dbReference type="SUPFAM" id="SSF52200">
    <property type="entry name" value="Toll/Interleukin receptor TIR domain"/>
    <property type="match status" value="1"/>
</dbReference>
<keyword evidence="10" id="KW-0325">Glycoprotein</keyword>
<evidence type="ECO:0000259" key="13">
    <source>
        <dbReference type="PROSITE" id="PS50104"/>
    </source>
</evidence>
<keyword evidence="3" id="KW-0433">Leucine-rich repeat</keyword>
<dbReference type="GO" id="GO:0004888">
    <property type="term" value="F:transmembrane signaling receptor activity"/>
    <property type="evidence" value="ECO:0007669"/>
    <property type="project" value="InterPro"/>
</dbReference>
<comment type="subcellular location">
    <subcellularLocation>
        <location evidence="1">Membrane</location>
        <topology evidence="1">Single-pass type I membrane protein</topology>
    </subcellularLocation>
</comment>
<evidence type="ECO:0000256" key="3">
    <source>
        <dbReference type="ARBA" id="ARBA00022614"/>
    </source>
</evidence>
<keyword evidence="9" id="KW-0675">Receptor</keyword>
<evidence type="ECO:0000256" key="11">
    <source>
        <dbReference type="SAM" id="Phobius"/>
    </source>
</evidence>
<feature type="domain" description="TIR" evidence="13">
    <location>
        <begin position="712"/>
        <end position="853"/>
    </location>
</feature>
<evidence type="ECO:0000256" key="9">
    <source>
        <dbReference type="ARBA" id="ARBA00023170"/>
    </source>
</evidence>
<organism evidence="14 15">
    <name type="scientific">Pieris macdunnoughi</name>
    <dbReference type="NCBI Taxonomy" id="345717"/>
    <lineage>
        <taxon>Eukaryota</taxon>
        <taxon>Metazoa</taxon>
        <taxon>Ecdysozoa</taxon>
        <taxon>Arthropoda</taxon>
        <taxon>Hexapoda</taxon>
        <taxon>Insecta</taxon>
        <taxon>Pterygota</taxon>
        <taxon>Neoptera</taxon>
        <taxon>Endopterygota</taxon>
        <taxon>Lepidoptera</taxon>
        <taxon>Glossata</taxon>
        <taxon>Ditrysia</taxon>
        <taxon>Papilionoidea</taxon>
        <taxon>Pieridae</taxon>
        <taxon>Pierinae</taxon>
        <taxon>Pieris</taxon>
    </lineage>
</organism>
<dbReference type="SMART" id="SM00255">
    <property type="entry name" value="TIR"/>
    <property type="match status" value="1"/>
</dbReference>
<evidence type="ECO:0000256" key="7">
    <source>
        <dbReference type="ARBA" id="ARBA00022989"/>
    </source>
</evidence>
<feature type="signal peptide" evidence="12">
    <location>
        <begin position="1"/>
        <end position="17"/>
    </location>
</feature>
<dbReference type="SUPFAM" id="SSF52058">
    <property type="entry name" value="L domain-like"/>
    <property type="match status" value="2"/>
</dbReference>
<evidence type="ECO:0000256" key="12">
    <source>
        <dbReference type="SAM" id="SignalP"/>
    </source>
</evidence>
<accession>A0A821TNY5</accession>
<evidence type="ECO:0000256" key="8">
    <source>
        <dbReference type="ARBA" id="ARBA00023136"/>
    </source>
</evidence>
<dbReference type="InterPro" id="IPR001611">
    <property type="entry name" value="Leu-rich_rpt"/>
</dbReference>
<keyword evidence="5 12" id="KW-0732">Signal</keyword>
<evidence type="ECO:0000313" key="15">
    <source>
        <dbReference type="Proteomes" id="UP000663880"/>
    </source>
</evidence>
<dbReference type="PIRSF" id="PIRSF037595">
    <property type="entry name" value="Toll-like_receptor"/>
    <property type="match status" value="1"/>
</dbReference>
<comment type="caution">
    <text evidence="14">The sequence shown here is derived from an EMBL/GenBank/DDBJ whole genome shotgun (WGS) entry which is preliminary data.</text>
</comment>
<dbReference type="GO" id="GO:0006955">
    <property type="term" value="P:immune response"/>
    <property type="evidence" value="ECO:0007669"/>
    <property type="project" value="InterPro"/>
</dbReference>
<keyword evidence="15" id="KW-1185">Reference proteome</keyword>
<evidence type="ECO:0000256" key="1">
    <source>
        <dbReference type="ARBA" id="ARBA00004479"/>
    </source>
</evidence>
<evidence type="ECO:0000256" key="6">
    <source>
        <dbReference type="ARBA" id="ARBA00022737"/>
    </source>
</evidence>
<dbReference type="InterPro" id="IPR003591">
    <property type="entry name" value="Leu-rich_rpt_typical-subtyp"/>
</dbReference>
<evidence type="ECO:0000256" key="5">
    <source>
        <dbReference type="ARBA" id="ARBA00022729"/>
    </source>
</evidence>
<keyword evidence="8 11" id="KW-0472">Membrane</keyword>
<dbReference type="InterPro" id="IPR017241">
    <property type="entry name" value="Toll-like_receptor"/>
</dbReference>
<comment type="similarity">
    <text evidence="2">Belongs to the Toll-like receptor family.</text>
</comment>
<dbReference type="Gene3D" id="3.40.50.10140">
    <property type="entry name" value="Toll/interleukin-1 receptor homology (TIR) domain"/>
    <property type="match status" value="1"/>
</dbReference>
<keyword evidence="6" id="KW-0677">Repeat</keyword>
<dbReference type="InterPro" id="IPR026906">
    <property type="entry name" value="LRR_5"/>
</dbReference>
<dbReference type="InterPro" id="IPR035897">
    <property type="entry name" value="Toll_tir_struct_dom_sf"/>
</dbReference>
<dbReference type="SMART" id="SM00369">
    <property type="entry name" value="LRR_TYP"/>
    <property type="match status" value="9"/>
</dbReference>
<name>A0A821TNY5_9NEOP</name>
<dbReference type="Pfam" id="PF13855">
    <property type="entry name" value="LRR_8"/>
    <property type="match status" value="1"/>
</dbReference>
<reference evidence="14" key="1">
    <citation type="submission" date="2021-02" db="EMBL/GenBank/DDBJ databases">
        <authorList>
            <person name="Steward A R."/>
        </authorList>
    </citation>
    <scope>NUCLEOTIDE SEQUENCE</scope>
</reference>
<dbReference type="Proteomes" id="UP000663880">
    <property type="component" value="Unassembled WGS sequence"/>
</dbReference>
<keyword evidence="4 11" id="KW-0812">Transmembrane</keyword>
<dbReference type="InterPro" id="IPR032675">
    <property type="entry name" value="LRR_dom_sf"/>
</dbReference>
<sequence>MPTFLWLILSFTLNVKSNIMQDYETISVNLLSPPVDKTSLALPLDVGKDKVSGCLCRGTMDREVVVCFGNYECKRFPKVKLEKCKVLVVRTTIISEILIGDLDSYNYVKVLKIDGNSRLEYLQPGLFKNLSNVEELSISYNTQLHSIHPDTFTGLVKLHNLTLANNAFKNIGLITPAFRPTVLPSLRVLDISENAFGVIAEDAFIPMEGSKLSRLVINLCSLDYIHANSLTKLKELKQLRIGENDLSSANIIGFLLALQADNINLTHLCLSSMGFRKRPPMDLLKVIANSTISVLSLADNQFEVLEDDDFPTMPNIELLDLRRIFVMYIGAYSFSPVKFPKLRILLLSENNLPGIHVKHISNPQVLLLDLSSNKGRPTRPLYYEIDRGVFNDCRDLRFLNLAFNRLKHMYNHTFTGLINLRILNMENGTIFHIGNGTFKPLRRLELLNLGNNPLTANENLTSAMFDGLNELKVLILKNCGIKRFYDDDNIFEMMPNVTHLILTSNQLSYITPETLKPLKYLKVLDLSQNLFVSWWQTLFLAAGVRPLKLYLMNNKITHFTLSMIGDIDYLLENSNTTSVEIDLADNLFICDCNAMYRTFMWLQANGSVALQRYFHTSNVQCSSPDVWENRKVADYILSIKNRRCLIYNKITNMMLLIWTAPSLVSIALLIMILVVIYKYRIYIRYWIFLAKIAIGRKFIRYSIKTKSDQKGYKYDAFVSYCNDDRQFVLDMTKELEAKPPFLKLCIYERDFEIGSFISESILGSINESRYIILIVSNAFAKSQWCRWETHLAEYHRLFLEDGSPYDPLVLIKIGEVDSKYLTTTLKYLLKTKIYHTWDEQNPEDFFIRLRNVLVKNK</sequence>
<dbReference type="GO" id="GO:0005886">
    <property type="term" value="C:plasma membrane"/>
    <property type="evidence" value="ECO:0007669"/>
    <property type="project" value="TreeGrafter"/>
</dbReference>
<gene>
    <name evidence="14" type="ORF">PMACD_LOCUS9329</name>
</gene>
<dbReference type="InterPro" id="IPR000157">
    <property type="entry name" value="TIR_dom"/>
</dbReference>